<dbReference type="InterPro" id="IPR054545">
    <property type="entry name" value="ApeI-like"/>
</dbReference>
<dbReference type="Pfam" id="PF22818">
    <property type="entry name" value="ApeI-like"/>
    <property type="match status" value="1"/>
</dbReference>
<evidence type="ECO:0000256" key="2">
    <source>
        <dbReference type="ARBA" id="ARBA00023239"/>
    </source>
</evidence>
<evidence type="ECO:0000256" key="1">
    <source>
        <dbReference type="ARBA" id="ARBA00009174"/>
    </source>
</evidence>
<dbReference type="SUPFAM" id="SSF54637">
    <property type="entry name" value="Thioesterase/thiol ester dehydrase-isomerase"/>
    <property type="match status" value="2"/>
</dbReference>
<keyword evidence="5" id="KW-1185">Reference proteome</keyword>
<evidence type="ECO:0000259" key="3">
    <source>
        <dbReference type="Pfam" id="PF22818"/>
    </source>
</evidence>
<dbReference type="KEGG" id="sbro:GQF42_27925"/>
<proteinExistence type="inferred from homology"/>
<comment type="similarity">
    <text evidence="1">Belongs to the thioester dehydratase family. FabZ subfamily.</text>
</comment>
<dbReference type="GO" id="GO:0016829">
    <property type="term" value="F:lyase activity"/>
    <property type="evidence" value="ECO:0007669"/>
    <property type="project" value="UniProtKB-KW"/>
</dbReference>
<accession>A0A6I6N7V9</accession>
<dbReference type="PANTHER" id="PTHR30272">
    <property type="entry name" value="3-HYDROXYACYL-[ACYL-CARRIER-PROTEIN] DEHYDRATASE"/>
    <property type="match status" value="1"/>
</dbReference>
<sequence>MTLVAPPPVPSAAIEAGRRARAVPLPAVDSCTVLSATEVTAHKLIRADDPYMEGHYPDFTIYPGAFVIESVYQAVLHLVWENHGTHVFAEPARITSVRFLAALRPGDRLDIHCVAKAVGADGTQELEVTADCRRGDVRAAKVSMSFRLTSGTDTGAVSDGNGAGAGAGSGGPETALLEHAEIRGTIPHAHPMLLVDRVLDLDPYDRIVTSKAITGSESCYARLAPDAGARALRYPPSLLIESWGQGGALLWLRRERAKGQPGGTAPILAAVRGITFHRGVHPGDTLRHTVRIDQYTAAGVIMSGQTHRGDELVAEIGEALAVLRPSGELF</sequence>
<organism evidence="4 5">
    <name type="scientific">Streptomyces broussonetiae</name>
    <dbReference type="NCBI Taxonomy" id="2686304"/>
    <lineage>
        <taxon>Bacteria</taxon>
        <taxon>Bacillati</taxon>
        <taxon>Actinomycetota</taxon>
        <taxon>Actinomycetes</taxon>
        <taxon>Kitasatosporales</taxon>
        <taxon>Streptomycetaceae</taxon>
        <taxon>Streptomyces</taxon>
    </lineage>
</organism>
<evidence type="ECO:0000313" key="4">
    <source>
        <dbReference type="EMBL" id="QHA06601.1"/>
    </source>
</evidence>
<dbReference type="InterPro" id="IPR029069">
    <property type="entry name" value="HotDog_dom_sf"/>
</dbReference>
<reference evidence="4 5" key="1">
    <citation type="submission" date="2019-12" db="EMBL/GenBank/DDBJ databases">
        <title>Streptomyces sp. strain T44 isolated from rhizosphere soil of Broussonetia papyrifera.</title>
        <authorList>
            <person name="Mo P."/>
        </authorList>
    </citation>
    <scope>NUCLEOTIDE SEQUENCE [LARGE SCALE GENOMIC DNA]</scope>
    <source>
        <strain evidence="4 5">T44</strain>
    </source>
</reference>
<dbReference type="PANTHER" id="PTHR30272:SF1">
    <property type="entry name" value="3-HYDROXYACYL-[ACYL-CARRIER-PROTEIN] DEHYDRATASE"/>
    <property type="match status" value="1"/>
</dbReference>
<dbReference type="RefSeq" id="WP_158924328.1">
    <property type="nucleotide sequence ID" value="NZ_CP047020.1"/>
</dbReference>
<keyword evidence="2" id="KW-0456">Lyase</keyword>
<feature type="domain" description="ApeI dehydratase-like" evidence="3">
    <location>
        <begin position="37"/>
        <end position="115"/>
    </location>
</feature>
<protein>
    <recommendedName>
        <fullName evidence="3">ApeI dehydratase-like domain-containing protein</fullName>
    </recommendedName>
</protein>
<dbReference type="EMBL" id="CP047020">
    <property type="protein sequence ID" value="QHA06601.1"/>
    <property type="molecule type" value="Genomic_DNA"/>
</dbReference>
<name>A0A6I6N7V9_9ACTN</name>
<evidence type="ECO:0000313" key="5">
    <source>
        <dbReference type="Proteomes" id="UP000436138"/>
    </source>
</evidence>
<dbReference type="AlphaFoldDB" id="A0A6I6N7V9"/>
<gene>
    <name evidence="4" type="ORF">GQF42_27925</name>
</gene>
<dbReference type="Gene3D" id="3.10.129.10">
    <property type="entry name" value="Hotdog Thioesterase"/>
    <property type="match status" value="2"/>
</dbReference>
<dbReference type="Proteomes" id="UP000436138">
    <property type="component" value="Chromosome"/>
</dbReference>
<dbReference type="InterPro" id="IPR013114">
    <property type="entry name" value="FabA_FabZ"/>
</dbReference>